<dbReference type="EMBL" id="JAIFTL010000031">
    <property type="protein sequence ID" value="KAG9325861.1"/>
    <property type="molecule type" value="Genomic_DNA"/>
</dbReference>
<feature type="region of interest" description="Disordered" evidence="1">
    <location>
        <begin position="143"/>
        <end position="166"/>
    </location>
</feature>
<proteinExistence type="predicted"/>
<dbReference type="AlphaFoldDB" id="A0A9P8AAU3"/>
<sequence>MSAFSLQAPPKERQQAIDAYFSLSAGKQTLMQRNPNPVTPAVKSQYFQNDPNTTLYDTDMSSYFSEDIDMQNAPHHSAVSVVPVAPGTPSQNPFRTRQQRRVTFANQDSDDFQTSPYAMHQPQTVPVLKSSFRKIPSSILKTPVGSVKTQPTRGSKNLTKDPSKVHSGGIRLRSIQYARSVVQVADKSILESPKVGKEFSSVALVEVIGVLVTRMRYGNNCWDFSVRDPTNNDFMRKYPVATIPTLGYPLMQQFSGSDPTVLQCRMFDNDGLLHQDALERDEVLRIIGIVPQTSATEDDRDYQILCVGIRTANVDEVRLVIEGCHRGLVPKRA</sequence>
<name>A0A9P8AAU3_MORAP</name>
<evidence type="ECO:0000256" key="1">
    <source>
        <dbReference type="SAM" id="MobiDB-lite"/>
    </source>
</evidence>
<organism evidence="2 3">
    <name type="scientific">Mortierella alpina</name>
    <name type="common">Oleaginous fungus</name>
    <name type="synonym">Mortierella renispora</name>
    <dbReference type="NCBI Taxonomy" id="64518"/>
    <lineage>
        <taxon>Eukaryota</taxon>
        <taxon>Fungi</taxon>
        <taxon>Fungi incertae sedis</taxon>
        <taxon>Mucoromycota</taxon>
        <taxon>Mortierellomycotina</taxon>
        <taxon>Mortierellomycetes</taxon>
        <taxon>Mortierellales</taxon>
        <taxon>Mortierellaceae</taxon>
        <taxon>Mortierella</taxon>
    </lineage>
</organism>
<comment type="caution">
    <text evidence="2">The sequence shown here is derived from an EMBL/GenBank/DDBJ whole genome shotgun (WGS) entry which is preliminary data.</text>
</comment>
<evidence type="ECO:0000313" key="2">
    <source>
        <dbReference type="EMBL" id="KAG9325861.1"/>
    </source>
</evidence>
<dbReference type="Proteomes" id="UP000717515">
    <property type="component" value="Unassembled WGS sequence"/>
</dbReference>
<gene>
    <name evidence="2" type="ORF">KVV02_006855</name>
</gene>
<evidence type="ECO:0000313" key="3">
    <source>
        <dbReference type="Proteomes" id="UP000717515"/>
    </source>
</evidence>
<reference evidence="2" key="1">
    <citation type="submission" date="2021-07" db="EMBL/GenBank/DDBJ databases">
        <title>Draft genome of Mortierella alpina, strain LL118, isolated from an aspen leaf litter sample.</title>
        <authorList>
            <person name="Yang S."/>
            <person name="Vinatzer B.A."/>
        </authorList>
    </citation>
    <scope>NUCLEOTIDE SEQUENCE</scope>
    <source>
        <strain evidence="2">LL118</strain>
    </source>
</reference>
<feature type="compositionally biased region" description="Polar residues" evidence="1">
    <location>
        <begin position="147"/>
        <end position="157"/>
    </location>
</feature>
<accession>A0A9P8AAU3</accession>
<protein>
    <submittedName>
        <fullName evidence="2">Uncharacterized protein</fullName>
    </submittedName>
</protein>